<evidence type="ECO:0000256" key="4">
    <source>
        <dbReference type="ARBA" id="ARBA00023004"/>
    </source>
</evidence>
<reference evidence="7" key="1">
    <citation type="submission" date="2019-01" db="EMBL/GenBank/DDBJ databases">
        <title>Gri0909 isolated from a small marine red alga.</title>
        <authorList>
            <person name="Kim J."/>
            <person name="Jeong S.E."/>
            <person name="Jeon C.O."/>
        </authorList>
    </citation>
    <scope>NUCLEOTIDE SEQUENCE [LARGE SCALE GENOMIC DNA]</scope>
    <source>
        <strain evidence="7">Gri0909</strain>
    </source>
</reference>
<dbReference type="RefSeq" id="WP_127768247.1">
    <property type="nucleotide sequence ID" value="NZ_SADE01000004.1"/>
</dbReference>
<dbReference type="AlphaFoldDB" id="A0A3S3ULQ8"/>
<protein>
    <submittedName>
        <fullName evidence="6">FAD-dependent oxidoreductase</fullName>
    </submittedName>
</protein>
<proteinExistence type="predicted"/>
<dbReference type="GO" id="GO:0046872">
    <property type="term" value="F:metal ion binding"/>
    <property type="evidence" value="ECO:0007669"/>
    <property type="project" value="UniProtKB-KW"/>
</dbReference>
<evidence type="ECO:0000256" key="2">
    <source>
        <dbReference type="ARBA" id="ARBA00022723"/>
    </source>
</evidence>
<accession>A0A3S3ULQ8</accession>
<sequence>MTGQYDSSYDVIVAGGGSAGVAAAVASARTGARTLLIERYGCLGGAATMRNVVTYCGLYTLGDPPRRAVRGIADEVTHALKKRGAITDPIRHRGVYVVFEPEAVKLTLDELAGEAGVDVMLGAFVTAADREDGAITSVTVAGHDGYSKFKAEAFVDCTGDGDLAAFGGASTRYGNGADVNLGTLGTRFGGIPRDLQVTALDVAKAVADKGFAPGEVTKDRSVVARLPVSGDMVIYVVSADYDPRDARSMSAAEAYGRRQAWAYLEAVRTIPGCEGAYLVATGPEFGTRESRHLNCRGQLTWADVQAGRGFDDTIALGAWGAEWHDRGNYASSFDFAPDKSTYEIPLSCLHSVDTANLFCAGRLADGDRLGGAAIRVMGTAMATGQAAGIAAALTADGSFDPAEVRSRLRKEGAVLDGKDAVA</sequence>
<comment type="caution">
    <text evidence="6">The sequence shown here is derived from an EMBL/GenBank/DDBJ whole genome shotgun (WGS) entry which is preliminary data.</text>
</comment>
<dbReference type="PANTHER" id="PTHR43498:SF1">
    <property type="entry name" value="COB--COM HETERODISULFIDE REDUCTASE IRON-SULFUR SUBUNIT A"/>
    <property type="match status" value="1"/>
</dbReference>
<dbReference type="GO" id="GO:0016491">
    <property type="term" value="F:oxidoreductase activity"/>
    <property type="evidence" value="ECO:0007669"/>
    <property type="project" value="UniProtKB-KW"/>
</dbReference>
<keyword evidence="5" id="KW-0411">Iron-sulfur</keyword>
<dbReference type="Gene3D" id="3.50.50.60">
    <property type="entry name" value="FAD/NAD(P)-binding domain"/>
    <property type="match status" value="1"/>
</dbReference>
<dbReference type="Proteomes" id="UP000287447">
    <property type="component" value="Unassembled WGS sequence"/>
</dbReference>
<name>A0A3S3ULQ8_9PROT</name>
<gene>
    <name evidence="6" type="ORF">EOI86_24215</name>
</gene>
<evidence type="ECO:0000256" key="1">
    <source>
        <dbReference type="ARBA" id="ARBA00022485"/>
    </source>
</evidence>
<keyword evidence="3" id="KW-0560">Oxidoreductase</keyword>
<keyword evidence="7" id="KW-1185">Reference proteome</keyword>
<evidence type="ECO:0000256" key="5">
    <source>
        <dbReference type="ARBA" id="ARBA00023014"/>
    </source>
</evidence>
<dbReference type="Pfam" id="PF12831">
    <property type="entry name" value="FAD_oxidored"/>
    <property type="match status" value="1"/>
</dbReference>
<dbReference type="OrthoDB" id="9777740at2"/>
<dbReference type="InterPro" id="IPR039650">
    <property type="entry name" value="HdrA-like"/>
</dbReference>
<organism evidence="6 7">
    <name type="scientific">Hwanghaeella grinnelliae</name>
    <dbReference type="NCBI Taxonomy" id="2500179"/>
    <lineage>
        <taxon>Bacteria</taxon>
        <taxon>Pseudomonadati</taxon>
        <taxon>Pseudomonadota</taxon>
        <taxon>Alphaproteobacteria</taxon>
        <taxon>Rhodospirillales</taxon>
        <taxon>Rhodospirillaceae</taxon>
        <taxon>Hwanghaeella</taxon>
    </lineage>
</organism>
<evidence type="ECO:0000256" key="3">
    <source>
        <dbReference type="ARBA" id="ARBA00023002"/>
    </source>
</evidence>
<dbReference type="SUPFAM" id="SSF51905">
    <property type="entry name" value="FAD/NAD(P)-binding domain"/>
    <property type="match status" value="1"/>
</dbReference>
<dbReference type="InterPro" id="IPR036188">
    <property type="entry name" value="FAD/NAD-bd_sf"/>
</dbReference>
<evidence type="ECO:0000313" key="7">
    <source>
        <dbReference type="Proteomes" id="UP000287447"/>
    </source>
</evidence>
<keyword evidence="4" id="KW-0408">Iron</keyword>
<keyword evidence="1" id="KW-0004">4Fe-4S</keyword>
<dbReference type="PANTHER" id="PTHR43498">
    <property type="entry name" value="FERREDOXIN:COB-COM HETERODISULFIDE REDUCTASE SUBUNIT A"/>
    <property type="match status" value="1"/>
</dbReference>
<dbReference type="GO" id="GO:0051539">
    <property type="term" value="F:4 iron, 4 sulfur cluster binding"/>
    <property type="evidence" value="ECO:0007669"/>
    <property type="project" value="UniProtKB-KW"/>
</dbReference>
<evidence type="ECO:0000313" key="6">
    <source>
        <dbReference type="EMBL" id="RVU34217.1"/>
    </source>
</evidence>
<dbReference type="EMBL" id="SADE01000004">
    <property type="protein sequence ID" value="RVU34217.1"/>
    <property type="molecule type" value="Genomic_DNA"/>
</dbReference>
<keyword evidence="2" id="KW-0479">Metal-binding</keyword>